<dbReference type="FunFam" id="3.40.50.720:FF:000047">
    <property type="entry name" value="NADP-dependent L-serine/L-allo-threonine dehydrogenase"/>
    <property type="match status" value="1"/>
</dbReference>
<gene>
    <name evidence="4" type="primary">SDR-1</name>
    <name evidence="4" type="ORF">EVAR_91631_1</name>
</gene>
<evidence type="ECO:0000256" key="2">
    <source>
        <dbReference type="ARBA" id="ARBA00023002"/>
    </source>
</evidence>
<organism evidence="4 5">
    <name type="scientific">Eumeta variegata</name>
    <name type="common">Bagworm moth</name>
    <name type="synonym">Eumeta japonica</name>
    <dbReference type="NCBI Taxonomy" id="151549"/>
    <lineage>
        <taxon>Eukaryota</taxon>
        <taxon>Metazoa</taxon>
        <taxon>Ecdysozoa</taxon>
        <taxon>Arthropoda</taxon>
        <taxon>Hexapoda</taxon>
        <taxon>Insecta</taxon>
        <taxon>Pterygota</taxon>
        <taxon>Neoptera</taxon>
        <taxon>Endopterygota</taxon>
        <taxon>Lepidoptera</taxon>
        <taxon>Glossata</taxon>
        <taxon>Ditrysia</taxon>
        <taxon>Tineoidea</taxon>
        <taxon>Psychidae</taxon>
        <taxon>Oiketicinae</taxon>
        <taxon>Eumeta</taxon>
    </lineage>
</organism>
<dbReference type="PRINTS" id="PR00081">
    <property type="entry name" value="GDHRDH"/>
</dbReference>
<dbReference type="InterPro" id="IPR036291">
    <property type="entry name" value="NAD(P)-bd_dom_sf"/>
</dbReference>
<dbReference type="InterPro" id="IPR002347">
    <property type="entry name" value="SDR_fam"/>
</dbReference>
<keyword evidence="5" id="KW-1185">Reference proteome</keyword>
<dbReference type="SUPFAM" id="SSF51735">
    <property type="entry name" value="NAD(P)-binding Rossmann-fold domains"/>
    <property type="match status" value="1"/>
</dbReference>
<dbReference type="PANTHER" id="PTHR43115:SF4">
    <property type="entry name" value="DEHYDROGENASE_REDUCTASE SDR FAMILY MEMBER 11"/>
    <property type="match status" value="1"/>
</dbReference>
<dbReference type="Gene3D" id="3.40.50.720">
    <property type="entry name" value="NAD(P)-binding Rossmann-like Domain"/>
    <property type="match status" value="1"/>
</dbReference>
<comment type="similarity">
    <text evidence="1 3">Belongs to the short-chain dehydrogenases/reductases (SDR) family.</text>
</comment>
<dbReference type="GO" id="GO:0016616">
    <property type="term" value="F:oxidoreductase activity, acting on the CH-OH group of donors, NAD or NADP as acceptor"/>
    <property type="evidence" value="ECO:0007669"/>
    <property type="project" value="UniProtKB-ARBA"/>
</dbReference>
<keyword evidence="2" id="KW-0560">Oxidoreductase</keyword>
<dbReference type="Pfam" id="PF00106">
    <property type="entry name" value="adh_short"/>
    <property type="match status" value="1"/>
</dbReference>
<evidence type="ECO:0000256" key="3">
    <source>
        <dbReference type="RuleBase" id="RU000363"/>
    </source>
</evidence>
<dbReference type="PRINTS" id="PR00080">
    <property type="entry name" value="SDRFAMILY"/>
</dbReference>
<evidence type="ECO:0000313" key="4">
    <source>
        <dbReference type="EMBL" id="GBP30890.1"/>
    </source>
</evidence>
<evidence type="ECO:0000313" key="5">
    <source>
        <dbReference type="Proteomes" id="UP000299102"/>
    </source>
</evidence>
<dbReference type="PANTHER" id="PTHR43115">
    <property type="entry name" value="DEHYDROGENASE/REDUCTASE SDR FAMILY MEMBER 11"/>
    <property type="match status" value="1"/>
</dbReference>
<sequence>MEVWRRKIAVVTGAGAGIGERIADDLIKAGMTVICFEPTQAKVDAMCKKLECQEKSTGQLVPCRCDISKEYDLKAAFEGIVDVYKGVDLLVNNAAVGMNDLMSTGNLDNFKKIIDVNIYGLIACTRYAIQSMAKHKKCGYIININSICGHYMPPLPEPKFNVYIATKQAMTAATTLLRNEIKASGAKIKVTSLSPGVVRTGVFKAVKMDFMNDEFLEKNPTLSPQDVSEVVHMVLSMPRGVQINEIIFHALHEIF</sequence>
<dbReference type="AlphaFoldDB" id="A0A4C1UXC1"/>
<dbReference type="OrthoDB" id="1933717at2759"/>
<dbReference type="EMBL" id="BGZK01000238">
    <property type="protein sequence ID" value="GBP30890.1"/>
    <property type="molecule type" value="Genomic_DNA"/>
</dbReference>
<dbReference type="Proteomes" id="UP000299102">
    <property type="component" value="Unassembled WGS sequence"/>
</dbReference>
<reference evidence="4 5" key="1">
    <citation type="journal article" date="2019" name="Commun. Biol.">
        <title>The bagworm genome reveals a unique fibroin gene that provides high tensile strength.</title>
        <authorList>
            <person name="Kono N."/>
            <person name="Nakamura H."/>
            <person name="Ohtoshi R."/>
            <person name="Tomita M."/>
            <person name="Numata K."/>
            <person name="Arakawa K."/>
        </authorList>
    </citation>
    <scope>NUCLEOTIDE SEQUENCE [LARGE SCALE GENOMIC DNA]</scope>
</reference>
<dbReference type="STRING" id="151549.A0A4C1UXC1"/>
<name>A0A4C1UXC1_EUMVA</name>
<proteinExistence type="inferred from homology"/>
<protein>
    <submittedName>
        <fullName evidence="4">Farnesol dehydrogenase</fullName>
    </submittedName>
</protein>
<comment type="caution">
    <text evidence="4">The sequence shown here is derived from an EMBL/GenBank/DDBJ whole genome shotgun (WGS) entry which is preliminary data.</text>
</comment>
<evidence type="ECO:0000256" key="1">
    <source>
        <dbReference type="ARBA" id="ARBA00006484"/>
    </source>
</evidence>
<accession>A0A4C1UXC1</accession>